<dbReference type="PROSITE" id="PS50926">
    <property type="entry name" value="TRAM"/>
    <property type="match status" value="1"/>
</dbReference>
<dbReference type="Pfam" id="PF01938">
    <property type="entry name" value="TRAM"/>
    <property type="match status" value="1"/>
</dbReference>
<dbReference type="InterPro" id="IPR002792">
    <property type="entry name" value="TRAM_dom"/>
</dbReference>
<dbReference type="CDD" id="cd02440">
    <property type="entry name" value="AdoMet_MTases"/>
    <property type="match status" value="1"/>
</dbReference>
<dbReference type="PROSITE" id="PS51687">
    <property type="entry name" value="SAM_MT_RNA_M5U"/>
    <property type="match status" value="1"/>
</dbReference>
<feature type="binding site" evidence="4">
    <location>
        <position position="311"/>
    </location>
    <ligand>
        <name>S-adenosyl-L-methionine</name>
        <dbReference type="ChEBI" id="CHEBI:59789"/>
    </ligand>
</feature>
<feature type="active site" evidence="5">
    <location>
        <position position="407"/>
    </location>
</feature>
<keyword evidence="3 4" id="KW-0949">S-adenosyl-L-methionine</keyword>
<proteinExistence type="inferred from homology"/>
<protein>
    <submittedName>
        <fullName evidence="7">23S rRNA (Uracil(1939)-C(5))-methyltransferase RlmD</fullName>
        <ecNumber evidence="7">2.1.1.190</ecNumber>
    </submittedName>
</protein>
<dbReference type="FunFam" id="2.40.50.140:FF:000097">
    <property type="entry name" value="23S rRNA (uracil(1939)-C(5))-methyltransferase RlmD"/>
    <property type="match status" value="1"/>
</dbReference>
<evidence type="ECO:0000256" key="1">
    <source>
        <dbReference type="ARBA" id="ARBA00022603"/>
    </source>
</evidence>
<keyword evidence="8" id="KW-1185">Reference proteome</keyword>
<evidence type="ECO:0000256" key="3">
    <source>
        <dbReference type="ARBA" id="ARBA00022691"/>
    </source>
</evidence>
<gene>
    <name evidence="7" type="primary">rlmD</name>
    <name evidence="7" type="ORF">ISALK_02195</name>
</gene>
<dbReference type="PANTHER" id="PTHR11061">
    <property type="entry name" value="RNA M5U METHYLTRANSFERASE"/>
    <property type="match status" value="1"/>
</dbReference>
<dbReference type="NCBIfam" id="TIGR00479">
    <property type="entry name" value="rumA"/>
    <property type="match status" value="1"/>
</dbReference>
<dbReference type="GO" id="GO:0070475">
    <property type="term" value="P:rRNA base methylation"/>
    <property type="evidence" value="ECO:0007669"/>
    <property type="project" value="TreeGrafter"/>
</dbReference>
<comment type="caution">
    <text evidence="7">The sequence shown here is derived from an EMBL/GenBank/DDBJ whole genome shotgun (WGS) entry which is preliminary data.</text>
</comment>
<feature type="binding site" evidence="4">
    <location>
        <position position="282"/>
    </location>
    <ligand>
        <name>S-adenosyl-L-methionine</name>
        <dbReference type="ChEBI" id="CHEBI:59789"/>
    </ligand>
</feature>
<evidence type="ECO:0000259" key="6">
    <source>
        <dbReference type="PROSITE" id="PS50926"/>
    </source>
</evidence>
<dbReference type="SUPFAM" id="SSF50249">
    <property type="entry name" value="Nucleic acid-binding proteins"/>
    <property type="match status" value="1"/>
</dbReference>
<dbReference type="InterPro" id="IPR012340">
    <property type="entry name" value="NA-bd_OB-fold"/>
</dbReference>
<sequence length="455" mass="51296">MLKKNGIYTVTIEDIGHKGEGVGKVKGIPLFIQGGLPGDELKVEVTKLKKNYGFAKLLDIQKPSDQRVIPRCPIAEVCGGCQIMSLDYSEQLNIKTRRVRETLQRLGKIDAPVHAAMGMKEPYHYRNKAQFPVGMEGNTPVMGFFKTGTHEIVNTEHCYIQHPVNDVLTKIVKEYIGKYSVTVYDEKSRQGLLRHMVSRVSNKTGEVMVIFVINGKELPYKEELIRELKKEVKNLKTVVQNINTKNTNVIFGEKTATLYGEGYIVDQLMDLSFYISPRSFFQVNPTQTQVLYQKALDYADLKREETVFDLYCGIGSISLFLAQQAKKVYGIEIVPEAIEDAKKNGELNNLSNTEFLLGAAEDVVPKLYEKGITADVVVVDPPRKGCEETVLETMVKMDPKKIVYVSCNPSTLARDLAYLEERGYQTKEVQPVDLFPHTSHVECVALMYKRGKIVP</sequence>
<evidence type="ECO:0000313" key="7">
    <source>
        <dbReference type="EMBL" id="NBG87303.1"/>
    </source>
</evidence>
<dbReference type="EC" id="2.1.1.190" evidence="7"/>
<dbReference type="Gene3D" id="3.40.50.150">
    <property type="entry name" value="Vaccinia Virus protein VP39"/>
    <property type="match status" value="1"/>
</dbReference>
<dbReference type="RefSeq" id="WP_160718615.1">
    <property type="nucleotide sequence ID" value="NZ_SUMG01000002.1"/>
</dbReference>
<accession>A0AA43XI79</accession>
<dbReference type="Gene3D" id="2.40.50.1070">
    <property type="match status" value="1"/>
</dbReference>
<dbReference type="FunFam" id="3.40.50.150:FF:000009">
    <property type="entry name" value="23S rRNA (Uracil(1939)-C(5))-methyltransferase RlmD"/>
    <property type="match status" value="1"/>
</dbReference>
<comment type="similarity">
    <text evidence="4">Belongs to the class I-like SAM-binding methyltransferase superfamily. RNA M5U methyltransferase family.</text>
</comment>
<dbReference type="AlphaFoldDB" id="A0AA43XI79"/>
<keyword evidence="2 4" id="KW-0808">Transferase</keyword>
<dbReference type="InterPro" id="IPR030391">
    <property type="entry name" value="MeTrfase_TrmA_CS"/>
</dbReference>
<dbReference type="PROSITE" id="PS01230">
    <property type="entry name" value="TRMA_1"/>
    <property type="match status" value="1"/>
</dbReference>
<keyword evidence="1 4" id="KW-0489">Methyltransferase</keyword>
<dbReference type="InterPro" id="IPR029063">
    <property type="entry name" value="SAM-dependent_MTases_sf"/>
</dbReference>
<dbReference type="SUPFAM" id="SSF53335">
    <property type="entry name" value="S-adenosyl-L-methionine-dependent methyltransferases"/>
    <property type="match status" value="1"/>
</dbReference>
<dbReference type="InterPro" id="IPR010280">
    <property type="entry name" value="U5_MeTrfase_fam"/>
</dbReference>
<name>A0AA43XI79_9CLOT</name>
<dbReference type="GO" id="GO:0070041">
    <property type="term" value="F:rRNA (uridine-C5-)-methyltransferase activity"/>
    <property type="evidence" value="ECO:0007669"/>
    <property type="project" value="UniProtKB-ARBA"/>
</dbReference>
<evidence type="ECO:0000256" key="5">
    <source>
        <dbReference type="PROSITE-ProRule" id="PRU10015"/>
    </source>
</evidence>
<dbReference type="EMBL" id="SUMG01000002">
    <property type="protein sequence ID" value="NBG87303.1"/>
    <property type="molecule type" value="Genomic_DNA"/>
</dbReference>
<dbReference type="Gene3D" id="2.40.50.140">
    <property type="entry name" value="Nucleic acid-binding proteins"/>
    <property type="match status" value="1"/>
</dbReference>
<evidence type="ECO:0000313" key="8">
    <source>
        <dbReference type="Proteomes" id="UP000449710"/>
    </source>
</evidence>
<feature type="binding site" evidence="4">
    <location>
        <position position="332"/>
    </location>
    <ligand>
        <name>S-adenosyl-L-methionine</name>
        <dbReference type="ChEBI" id="CHEBI:59789"/>
    </ligand>
</feature>
<feature type="active site" description="Nucleophile" evidence="4">
    <location>
        <position position="407"/>
    </location>
</feature>
<dbReference type="Proteomes" id="UP000449710">
    <property type="component" value="Unassembled WGS sequence"/>
</dbReference>
<organism evidence="7 8">
    <name type="scientific">Isachenkonia alkalipeptolytica</name>
    <dbReference type="NCBI Taxonomy" id="2565777"/>
    <lineage>
        <taxon>Bacteria</taxon>
        <taxon>Bacillati</taxon>
        <taxon>Bacillota</taxon>
        <taxon>Clostridia</taxon>
        <taxon>Eubacteriales</taxon>
        <taxon>Clostridiaceae</taxon>
        <taxon>Isachenkonia</taxon>
    </lineage>
</organism>
<feature type="binding site" evidence="4">
    <location>
        <position position="380"/>
    </location>
    <ligand>
        <name>S-adenosyl-L-methionine</name>
        <dbReference type="ChEBI" id="CHEBI:59789"/>
    </ligand>
</feature>
<dbReference type="FunFam" id="2.40.50.1070:FF:000003">
    <property type="entry name" value="23S rRNA (Uracil-5-)-methyltransferase RumA"/>
    <property type="match status" value="1"/>
</dbReference>
<feature type="domain" description="TRAM" evidence="6">
    <location>
        <begin position="1"/>
        <end position="59"/>
    </location>
</feature>
<evidence type="ECO:0000256" key="2">
    <source>
        <dbReference type="ARBA" id="ARBA00022679"/>
    </source>
</evidence>
<reference evidence="7 8" key="1">
    <citation type="submission" date="2019-04" db="EMBL/GenBank/DDBJ databases">
        <title>Isachenkonia alkalipeptolytica gen. nov. sp. nov. a new anaerobic, alkiliphilic organothrophic bacterium capable to reduce synthesized ferrihydrite isolated from a soda lake.</title>
        <authorList>
            <person name="Toshchakov S.V."/>
            <person name="Zavarzina D.G."/>
            <person name="Zhilina T.N."/>
            <person name="Kostrikina N.A."/>
            <person name="Kublanov I.V."/>
        </authorList>
    </citation>
    <scope>NUCLEOTIDE SEQUENCE [LARGE SCALE GENOMIC DNA]</scope>
    <source>
        <strain evidence="7 8">Z-1701</strain>
    </source>
</reference>
<dbReference type="PANTHER" id="PTHR11061:SF30">
    <property type="entry name" value="TRNA (URACIL(54)-C(5))-METHYLTRANSFERASE"/>
    <property type="match status" value="1"/>
</dbReference>
<dbReference type="InterPro" id="IPR030390">
    <property type="entry name" value="MeTrfase_TrmA_AS"/>
</dbReference>
<dbReference type="PROSITE" id="PS01231">
    <property type="entry name" value="TRMA_2"/>
    <property type="match status" value="1"/>
</dbReference>
<evidence type="ECO:0000256" key="4">
    <source>
        <dbReference type="PROSITE-ProRule" id="PRU01024"/>
    </source>
</evidence>
<dbReference type="Pfam" id="PF05958">
    <property type="entry name" value="tRNA_U5-meth_tr"/>
    <property type="match status" value="1"/>
</dbReference>